<dbReference type="EMBL" id="JANIID010000003">
    <property type="protein sequence ID" value="MCQ8769148.1"/>
    <property type="molecule type" value="Genomic_DNA"/>
</dbReference>
<evidence type="ECO:0000313" key="2">
    <source>
        <dbReference type="Proteomes" id="UP001142374"/>
    </source>
</evidence>
<sequence length="89" mass="10111">MPKWLVMEETVIAEGAAPHQRVLRSLSGNKSRDQALEELRKVAKRHRPDCLKKTQCIVGQDSDGSFWILPKNGKGHARCNLRLIEQTHP</sequence>
<dbReference type="RefSeq" id="WP_168095231.1">
    <property type="nucleotide sequence ID" value="NZ_JAATER010000378.1"/>
</dbReference>
<gene>
    <name evidence="1" type="ORF">NQU55_05045</name>
</gene>
<keyword evidence="2" id="KW-1185">Reference proteome</keyword>
<dbReference type="AlphaFoldDB" id="A0A9X2LDH2"/>
<dbReference type="Proteomes" id="UP001142374">
    <property type="component" value="Unassembled WGS sequence"/>
</dbReference>
<organism evidence="1 2">
    <name type="scientific">Streptomyces telluris</name>
    <dbReference type="NCBI Taxonomy" id="2720021"/>
    <lineage>
        <taxon>Bacteria</taxon>
        <taxon>Bacillati</taxon>
        <taxon>Actinomycetota</taxon>
        <taxon>Actinomycetes</taxon>
        <taxon>Kitasatosporales</taxon>
        <taxon>Streptomycetaceae</taxon>
        <taxon>Streptomyces</taxon>
    </lineage>
</organism>
<protein>
    <submittedName>
        <fullName evidence="1">Uncharacterized protein</fullName>
    </submittedName>
</protein>
<accession>A0A9X2LDH2</accession>
<evidence type="ECO:0000313" key="1">
    <source>
        <dbReference type="EMBL" id="MCQ8769148.1"/>
    </source>
</evidence>
<proteinExistence type="predicted"/>
<comment type="caution">
    <text evidence="1">The sequence shown here is derived from an EMBL/GenBank/DDBJ whole genome shotgun (WGS) entry which is preliminary data.</text>
</comment>
<reference evidence="1" key="1">
    <citation type="submission" date="2022-06" db="EMBL/GenBank/DDBJ databases">
        <title>WGS of actinobacteria.</title>
        <authorList>
            <person name="Thawai C."/>
        </authorList>
    </citation>
    <scope>NUCLEOTIDE SEQUENCE</scope>
    <source>
        <strain evidence="1">AA8</strain>
    </source>
</reference>
<name>A0A9X2LDH2_9ACTN</name>